<feature type="domain" description="Guanylate cyclase" evidence="2">
    <location>
        <begin position="186"/>
        <end position="318"/>
    </location>
</feature>
<dbReference type="Pfam" id="PF00211">
    <property type="entry name" value="Guanylate_cyc"/>
    <property type="match status" value="1"/>
</dbReference>
<evidence type="ECO:0000313" key="3">
    <source>
        <dbReference type="EMBL" id="ASJ75040.1"/>
    </source>
</evidence>
<dbReference type="InterPro" id="IPR050697">
    <property type="entry name" value="Adenylyl/Guanylyl_Cyclase_3/4"/>
</dbReference>
<dbReference type="EC" id="4.6.1.1" evidence="3"/>
<feature type="transmembrane region" description="Helical" evidence="1">
    <location>
        <begin position="99"/>
        <end position="116"/>
    </location>
</feature>
<dbReference type="InterPro" id="IPR001054">
    <property type="entry name" value="A/G_cyclase"/>
</dbReference>
<dbReference type="CDD" id="cd07302">
    <property type="entry name" value="CHD"/>
    <property type="match status" value="1"/>
</dbReference>
<name>A0A2Z2P1E0_9GAMM</name>
<dbReference type="RefSeq" id="WP_088920000.1">
    <property type="nucleotide sequence ID" value="NZ_CP018632.1"/>
</dbReference>
<proteinExistence type="predicted"/>
<dbReference type="SUPFAM" id="SSF55073">
    <property type="entry name" value="Nucleotide cyclase"/>
    <property type="match status" value="1"/>
</dbReference>
<dbReference type="KEGG" id="gai:IMCC3135_24880"/>
<feature type="transmembrane region" description="Helical" evidence="1">
    <location>
        <begin position="12"/>
        <end position="38"/>
    </location>
</feature>
<protein>
    <submittedName>
        <fullName evidence="3">Adenylate cyclase 1</fullName>
        <ecNumber evidence="3">4.6.1.1</ecNumber>
    </submittedName>
</protein>
<evidence type="ECO:0000256" key="1">
    <source>
        <dbReference type="SAM" id="Phobius"/>
    </source>
</evidence>
<evidence type="ECO:0000313" key="4">
    <source>
        <dbReference type="Proteomes" id="UP000250079"/>
    </source>
</evidence>
<accession>A0A2Z2P1E0</accession>
<organism evidence="3 4">
    <name type="scientific">Granulosicoccus antarcticus IMCC3135</name>
    <dbReference type="NCBI Taxonomy" id="1192854"/>
    <lineage>
        <taxon>Bacteria</taxon>
        <taxon>Pseudomonadati</taxon>
        <taxon>Pseudomonadota</taxon>
        <taxon>Gammaproteobacteria</taxon>
        <taxon>Chromatiales</taxon>
        <taxon>Granulosicoccaceae</taxon>
        <taxon>Granulosicoccus</taxon>
    </lineage>
</organism>
<keyword evidence="3" id="KW-0456">Lyase</keyword>
<dbReference type="GO" id="GO:0006171">
    <property type="term" value="P:cAMP biosynthetic process"/>
    <property type="evidence" value="ECO:0007669"/>
    <property type="project" value="TreeGrafter"/>
</dbReference>
<dbReference type="OrthoDB" id="9806704at2"/>
<keyword evidence="1" id="KW-1133">Transmembrane helix</keyword>
<dbReference type="PROSITE" id="PS50125">
    <property type="entry name" value="GUANYLATE_CYCLASE_2"/>
    <property type="match status" value="1"/>
</dbReference>
<keyword evidence="1" id="KW-0812">Transmembrane</keyword>
<reference evidence="3 4" key="1">
    <citation type="submission" date="2016-12" db="EMBL/GenBank/DDBJ databases">
        <authorList>
            <person name="Song W.-J."/>
            <person name="Kurnit D.M."/>
        </authorList>
    </citation>
    <scope>NUCLEOTIDE SEQUENCE [LARGE SCALE GENOMIC DNA]</scope>
    <source>
        <strain evidence="3 4">IMCC3135</strain>
    </source>
</reference>
<dbReference type="GO" id="GO:0035556">
    <property type="term" value="P:intracellular signal transduction"/>
    <property type="evidence" value="ECO:0007669"/>
    <property type="project" value="InterPro"/>
</dbReference>
<dbReference type="PANTHER" id="PTHR43081:SF1">
    <property type="entry name" value="ADENYLATE CYCLASE, TERMINAL-DIFFERENTIATION SPECIFIC"/>
    <property type="match status" value="1"/>
</dbReference>
<dbReference type="SMART" id="SM00044">
    <property type="entry name" value="CYCc"/>
    <property type="match status" value="1"/>
</dbReference>
<evidence type="ECO:0000259" key="2">
    <source>
        <dbReference type="PROSITE" id="PS50125"/>
    </source>
</evidence>
<dbReference type="InterPro" id="IPR029787">
    <property type="entry name" value="Nucleotide_cyclase"/>
</dbReference>
<dbReference type="Proteomes" id="UP000250079">
    <property type="component" value="Chromosome"/>
</dbReference>
<dbReference type="AlphaFoldDB" id="A0A2Z2P1E0"/>
<dbReference type="EMBL" id="CP018632">
    <property type="protein sequence ID" value="ASJ75040.1"/>
    <property type="molecule type" value="Genomic_DNA"/>
</dbReference>
<dbReference type="PANTHER" id="PTHR43081">
    <property type="entry name" value="ADENYLATE CYCLASE, TERMINAL-DIFFERENTIATION SPECIFIC-RELATED"/>
    <property type="match status" value="1"/>
</dbReference>
<gene>
    <name evidence="3" type="primary">cyaA_6</name>
    <name evidence="3" type="ORF">IMCC3135_24880</name>
</gene>
<dbReference type="Gene3D" id="3.30.70.1230">
    <property type="entry name" value="Nucleotide cyclase"/>
    <property type="match status" value="1"/>
</dbReference>
<keyword evidence="4" id="KW-1185">Reference proteome</keyword>
<sequence>MKLPYYRPGPRSLSFSLLLLLVLTLLVLTGLGVFRLYFGFEWLAGDNDSGQLFALNVRGGKSFNLFEAGSFGRTFWTGLLILIMQCALMPLFRLPAATVLAIAAAVGVGLLHYKFSSDVPRIPIEFELLTVFVLYGMYVLLSYIGEVRDRKRVHRLLSQYVPAELAREYGRDPQAVSLSGEQRNISVLFCDVIGFTAISEQLQPNELTEWLNLYFTYISRIVVRYRGSIDKYMGDSVMAVWGGGIRSETHAHDALCAGMDMQAELDTLNGRYRDRQLPQVSMGIGISTGPAMVGPLGSEYRMDYTVVGDSVNVAQRLEAQTRKYHVPIIVGDNTVAELPGMLFRELDTVMVKGRSKSVTMYQPLGSQEQLNEQVMQLLVRHDKAMAASKSGDWGTAESLFSSLRDDWGPQSMYELYLRGIEQARRG</sequence>
<feature type="transmembrane region" description="Helical" evidence="1">
    <location>
        <begin position="128"/>
        <end position="145"/>
    </location>
</feature>
<dbReference type="GO" id="GO:0004016">
    <property type="term" value="F:adenylate cyclase activity"/>
    <property type="evidence" value="ECO:0007669"/>
    <property type="project" value="UniProtKB-EC"/>
</dbReference>
<keyword evidence="1" id="KW-0472">Membrane</keyword>